<evidence type="ECO:0000313" key="2">
    <source>
        <dbReference type="Proteomes" id="UP001201812"/>
    </source>
</evidence>
<proteinExistence type="predicted"/>
<protein>
    <submittedName>
        <fullName evidence="1">Uncharacterized protein</fullName>
    </submittedName>
</protein>
<evidence type="ECO:0000313" key="1">
    <source>
        <dbReference type="EMBL" id="KAI1712005.1"/>
    </source>
</evidence>
<reference evidence="1" key="1">
    <citation type="submission" date="2022-01" db="EMBL/GenBank/DDBJ databases">
        <title>Genome Sequence Resource for Two Populations of Ditylenchus destructor, the Migratory Endoparasitic Phytonematode.</title>
        <authorList>
            <person name="Zhang H."/>
            <person name="Lin R."/>
            <person name="Xie B."/>
        </authorList>
    </citation>
    <scope>NUCLEOTIDE SEQUENCE</scope>
    <source>
        <strain evidence="1">BazhouSP</strain>
    </source>
</reference>
<dbReference type="AlphaFoldDB" id="A0AAD4R2S3"/>
<gene>
    <name evidence="1" type="ORF">DdX_09968</name>
</gene>
<comment type="caution">
    <text evidence="1">The sequence shown here is derived from an EMBL/GenBank/DDBJ whole genome shotgun (WGS) entry which is preliminary data.</text>
</comment>
<accession>A0AAD4R2S3</accession>
<dbReference type="Proteomes" id="UP001201812">
    <property type="component" value="Unassembled WGS sequence"/>
</dbReference>
<name>A0AAD4R2S3_9BILA</name>
<dbReference type="EMBL" id="JAKKPZ010000020">
    <property type="protein sequence ID" value="KAI1712005.1"/>
    <property type="molecule type" value="Genomic_DNA"/>
</dbReference>
<organism evidence="1 2">
    <name type="scientific">Ditylenchus destructor</name>
    <dbReference type="NCBI Taxonomy" id="166010"/>
    <lineage>
        <taxon>Eukaryota</taxon>
        <taxon>Metazoa</taxon>
        <taxon>Ecdysozoa</taxon>
        <taxon>Nematoda</taxon>
        <taxon>Chromadorea</taxon>
        <taxon>Rhabditida</taxon>
        <taxon>Tylenchina</taxon>
        <taxon>Tylenchomorpha</taxon>
        <taxon>Sphaerularioidea</taxon>
        <taxon>Anguinidae</taxon>
        <taxon>Anguininae</taxon>
        <taxon>Ditylenchus</taxon>
    </lineage>
</organism>
<keyword evidence="2" id="KW-1185">Reference proteome</keyword>
<sequence length="81" mass="9062">MPQNTAFREASVVPQNTAFLYAKREQSVVPQNTAFLYAKREQSVVPQNTAFHGASPVPQNTVIRATVARDTTNNKHLHNKQ</sequence>